<dbReference type="RefSeq" id="WP_179635853.1">
    <property type="nucleotide sequence ID" value="NZ_JACCFH010000001.1"/>
</dbReference>
<dbReference type="PROSITE" id="PS51257">
    <property type="entry name" value="PROKAR_LIPOPROTEIN"/>
    <property type="match status" value="1"/>
</dbReference>
<keyword evidence="2" id="KW-1185">Reference proteome</keyword>
<proteinExistence type="predicted"/>
<protein>
    <recommendedName>
        <fullName evidence="3">Lipoprotein</fullName>
    </recommendedName>
</protein>
<comment type="caution">
    <text evidence="1">The sequence shown here is derived from an EMBL/GenBank/DDBJ whole genome shotgun (WGS) entry which is preliminary data.</text>
</comment>
<gene>
    <name evidence="1" type="ORF">BDD16_004301</name>
</gene>
<evidence type="ECO:0008006" key="3">
    <source>
        <dbReference type="Google" id="ProtNLM"/>
    </source>
</evidence>
<dbReference type="EMBL" id="JACCFH010000001">
    <property type="protein sequence ID" value="NYG35315.1"/>
    <property type="molecule type" value="Genomic_DNA"/>
</dbReference>
<dbReference type="Proteomes" id="UP000518288">
    <property type="component" value="Unassembled WGS sequence"/>
</dbReference>
<accession>A0A7Y9R4X7</accession>
<reference evidence="1 2" key="1">
    <citation type="submission" date="2020-07" db="EMBL/GenBank/DDBJ databases">
        <title>Genomic Encyclopedia of Archaeal and Bacterial Type Strains, Phase II (KMG-II): from individual species to whole genera.</title>
        <authorList>
            <person name="Goeker M."/>
        </authorList>
    </citation>
    <scope>NUCLEOTIDE SEQUENCE [LARGE SCALE GENOMIC DNA]</scope>
    <source>
        <strain evidence="1 2">DSM 21226</strain>
    </source>
</reference>
<name>A0A7Y9R4X7_9BURK</name>
<organism evidence="1 2">
    <name type="scientific">Sphaerotilus montanus</name>
    <dbReference type="NCBI Taxonomy" id="522889"/>
    <lineage>
        <taxon>Bacteria</taxon>
        <taxon>Pseudomonadati</taxon>
        <taxon>Pseudomonadota</taxon>
        <taxon>Betaproteobacteria</taxon>
        <taxon>Burkholderiales</taxon>
        <taxon>Sphaerotilaceae</taxon>
        <taxon>Sphaerotilus</taxon>
    </lineage>
</organism>
<evidence type="ECO:0000313" key="2">
    <source>
        <dbReference type="Proteomes" id="UP000518288"/>
    </source>
</evidence>
<sequence>MLNKTTRLLGLVALGVLTGCGGGGGGGGAAEAPAESTTAVMTKLQTGGAVLSLDRSTAVAGTDANGDGVRDDVTAWIGAQTAYSGDLPKAAAQLAKAYQSVLTVTLTDDAAVRAARLASSDAVECIMQKAPSIEAGYKAVADLRRVTVNTDARVKAYLSYVELVNDTVVRAPQGDGCV</sequence>
<dbReference type="AlphaFoldDB" id="A0A7Y9R4X7"/>
<evidence type="ECO:0000313" key="1">
    <source>
        <dbReference type="EMBL" id="NYG35315.1"/>
    </source>
</evidence>